<protein>
    <submittedName>
        <fullName evidence="5">tRNA(Adenine(34)) deaminase, chloroplastic-like</fullName>
    </submittedName>
</protein>
<sequence length="173" mass="19990">MATARQVLAPSDEDKRYFIRRAVDVGYIGAFVEKPDTARPVGAVIVKEGKIIAEGYNNAFTYWDPTAHGEVVAIRNACASMKTLTLEGCEIYTSCEPCYMCTSVILLTGIKRVYYAATNEELKTRMYLPRNIEFRNLIHPRPAEYYNMREYVEDRKVYEIFEKWASKQLKMRC</sequence>
<name>A0ABM0MML8_SACKO</name>
<dbReference type="PANTHER" id="PTHR11079:SF161">
    <property type="entry name" value="CMP_DCMP-TYPE DEAMINASE DOMAIN-CONTAINING PROTEIN"/>
    <property type="match status" value="1"/>
</dbReference>
<dbReference type="Gene3D" id="3.40.140.10">
    <property type="entry name" value="Cytidine Deaminase, domain 2"/>
    <property type="match status" value="1"/>
</dbReference>
<dbReference type="GeneID" id="102809984"/>
<dbReference type="SUPFAM" id="SSF53927">
    <property type="entry name" value="Cytidine deaminase-like"/>
    <property type="match status" value="1"/>
</dbReference>
<dbReference type="PROSITE" id="PS51747">
    <property type="entry name" value="CYT_DCMP_DEAMINASES_2"/>
    <property type="match status" value="1"/>
</dbReference>
<evidence type="ECO:0000259" key="3">
    <source>
        <dbReference type="PROSITE" id="PS51747"/>
    </source>
</evidence>
<dbReference type="PROSITE" id="PS00903">
    <property type="entry name" value="CYT_DCMP_DEAMINASES_1"/>
    <property type="match status" value="1"/>
</dbReference>
<organism evidence="4 5">
    <name type="scientific">Saccoglossus kowalevskii</name>
    <name type="common">Acorn worm</name>
    <dbReference type="NCBI Taxonomy" id="10224"/>
    <lineage>
        <taxon>Eukaryota</taxon>
        <taxon>Metazoa</taxon>
        <taxon>Hemichordata</taxon>
        <taxon>Enteropneusta</taxon>
        <taxon>Harrimaniidae</taxon>
        <taxon>Saccoglossus</taxon>
    </lineage>
</organism>
<keyword evidence="1" id="KW-0479">Metal-binding</keyword>
<gene>
    <name evidence="5" type="primary">LOC102809984</name>
</gene>
<proteinExistence type="predicted"/>
<feature type="domain" description="CMP/dCMP-type deaminase" evidence="3">
    <location>
        <begin position="13"/>
        <end position="135"/>
    </location>
</feature>
<dbReference type="CDD" id="cd01285">
    <property type="entry name" value="nucleoside_deaminase"/>
    <property type="match status" value="1"/>
</dbReference>
<evidence type="ECO:0000256" key="2">
    <source>
        <dbReference type="ARBA" id="ARBA00022833"/>
    </source>
</evidence>
<evidence type="ECO:0000313" key="5">
    <source>
        <dbReference type="RefSeq" id="XP_006821259.1"/>
    </source>
</evidence>
<dbReference type="InterPro" id="IPR016193">
    <property type="entry name" value="Cytidine_deaminase-like"/>
</dbReference>
<dbReference type="InterPro" id="IPR016192">
    <property type="entry name" value="APOBEC/CMP_deaminase_Zn-bd"/>
</dbReference>
<dbReference type="PANTHER" id="PTHR11079">
    <property type="entry name" value="CYTOSINE DEAMINASE FAMILY MEMBER"/>
    <property type="match status" value="1"/>
</dbReference>
<dbReference type="RefSeq" id="XP_006821259.1">
    <property type="nucleotide sequence ID" value="XM_006821196.1"/>
</dbReference>
<reference evidence="5" key="1">
    <citation type="submission" date="2025-08" db="UniProtKB">
        <authorList>
            <consortium name="RefSeq"/>
        </authorList>
    </citation>
    <scope>IDENTIFICATION</scope>
    <source>
        <tissue evidence="5">Testes</tissue>
    </source>
</reference>
<keyword evidence="2" id="KW-0862">Zinc</keyword>
<accession>A0ABM0MML8</accession>
<dbReference type="Pfam" id="PF00383">
    <property type="entry name" value="dCMP_cyt_deam_1"/>
    <property type="match status" value="1"/>
</dbReference>
<dbReference type="Proteomes" id="UP000694865">
    <property type="component" value="Unplaced"/>
</dbReference>
<evidence type="ECO:0000313" key="4">
    <source>
        <dbReference type="Proteomes" id="UP000694865"/>
    </source>
</evidence>
<keyword evidence="4" id="KW-1185">Reference proteome</keyword>
<dbReference type="InterPro" id="IPR002125">
    <property type="entry name" value="CMP_dCMP_dom"/>
</dbReference>
<evidence type="ECO:0000256" key="1">
    <source>
        <dbReference type="ARBA" id="ARBA00022723"/>
    </source>
</evidence>